<organism evidence="1 2">
    <name type="scientific">Lepagella muris</name>
    <dbReference type="NCBI Taxonomy" id="3032870"/>
    <lineage>
        <taxon>Bacteria</taxon>
        <taxon>Pseudomonadati</taxon>
        <taxon>Bacteroidota</taxon>
        <taxon>Bacteroidia</taxon>
        <taxon>Bacteroidales</taxon>
        <taxon>Muribaculaceae</taxon>
        <taxon>Lepagella</taxon>
    </lineage>
</organism>
<protein>
    <submittedName>
        <fullName evidence="1">BREX-4 system phosphatase PglZ</fullName>
    </submittedName>
</protein>
<comment type="caution">
    <text evidence="1">The sequence shown here is derived from an EMBL/GenBank/DDBJ whole genome shotgun (WGS) entry which is preliminary data.</text>
</comment>
<evidence type="ECO:0000313" key="1">
    <source>
        <dbReference type="EMBL" id="TGY78368.1"/>
    </source>
</evidence>
<gene>
    <name evidence="1" type="primary">pglZ</name>
    <name evidence="1" type="ORF">E5331_10855</name>
</gene>
<reference evidence="1" key="1">
    <citation type="submission" date="2019-04" db="EMBL/GenBank/DDBJ databases">
        <title>Microbes associate with the intestines of laboratory mice.</title>
        <authorList>
            <person name="Navarre W."/>
            <person name="Wong E."/>
            <person name="Huang K."/>
            <person name="Tropini C."/>
            <person name="Ng K."/>
            <person name="Yu B."/>
        </authorList>
    </citation>
    <scope>NUCLEOTIDE SEQUENCE</scope>
    <source>
        <strain evidence="1">NM04_E33</strain>
    </source>
</reference>
<accession>A0AC61RET2</accession>
<dbReference type="EMBL" id="SRYB01000014">
    <property type="protein sequence ID" value="TGY78368.1"/>
    <property type="molecule type" value="Genomic_DNA"/>
</dbReference>
<dbReference type="Proteomes" id="UP000306319">
    <property type="component" value="Unassembled WGS sequence"/>
</dbReference>
<proteinExistence type="predicted"/>
<keyword evidence="2" id="KW-1185">Reference proteome</keyword>
<name>A0AC61RET2_9BACT</name>
<evidence type="ECO:0000313" key="2">
    <source>
        <dbReference type="Proteomes" id="UP000306319"/>
    </source>
</evidence>
<sequence>MTLEQVKIKIEKYLNSTDIMPRIVNVSKADDLVELKNYFEIGNIKFIDMGDFASVDSMPLFDKLLNSISKNKDITFLYGISTFLKLLGSDIMNLMLRNILEIVPQNKVIIILVACDQYIKLQDPRIVDRGAYIAMCDDCKPIKLTLINKSLAKFYETNTYGINQISKLIELIGLNEILIETKHKRHEFPDSIFEIHERNSAYEGVVKLDSRFATLRIDEENDAFWGNILEDISERGWDDIINMKFGGKQNLHLWVRDFANAEKYEKWVFFLAIKTFGISSNDYLSYVVEKSKSVEDFTKLIFNAILDFDIKDRMLFNNLYCQRKSILKNFSNYTEEIVDFCKRLYSKKDNALFYLTDNSMIEKEYIFEHIAINSRVLSRERLIDILNLIYPDLKAYMQKYNFNNCLLDEYFLNYKYLKIINLISESHKNIVDKQAIERDYNACLNPRSFFVNSLNFSKAITFFVDAMGVEYLSFIQVKCAQLGLNLKINVARCELPSLTCFNKDFKEIFKQHGVDVLDIKDLDELKHGGVNRFDYTKNKLPIHLISELDLIENMLKQVVVYLSNPNIERVFLISDHGSSRLAVINESENTIEMVEKGIHSGRCCLMTDSDEIPKFATSENGYWCLANYDRFKGGRKACVEVHGGATLEEVAIPIIEVTKKNKKIECNILDGYETIFISFKKKAEIKLFISTLSEQYRILINGKFYSAKLSDVKYHYDFVIPDIKKSGNYLFDLYDGDNIVVCGLSFIVKKEGSNERNLFA</sequence>